<dbReference type="InterPro" id="IPR017853">
    <property type="entry name" value="GH"/>
</dbReference>
<evidence type="ECO:0000259" key="5">
    <source>
        <dbReference type="Pfam" id="PF21365"/>
    </source>
</evidence>
<sequence>MIPHIKEPQNEWDDTELNYQYQEVKKIKWYHNILLNRPLKVAIVFLLLTIVSPIVLYRFVFFTSLSLPPSDGYSVGSCVISREARLPCGVGFMTESECHTHCCFDRNLHMCYHRIPSRFSYIMNQPWTEYTTLQPRIATVPFSFQNSLPKIKLSINEQSTTHMVLTFYNSRNISIVGNRTFNTEYSYEVSSPELNVIVNATQGTIFDMARGPLIASNNIWEIAFKLTNESMYGLGEIPLKTNTTKVLYNNDRSFSSIPLIYAKINNNFHGLLIDVSDPTEISIRADNQIVLRSITNFGFKFHLFSGPEPKKIMQDVMKLIGHNKRLEYWMLGIHICNELPEMDLSSFISNATNGNMPYDSHCGHEPIVFNSNQCKNSEISNIDRVNAGASLVRNARKKFVPHVSPYIRYINEETNETMSKETENLEINEEEIIESCKIIPTFNDIMYRSQINSELYKGIINDYEVLYPSYDVNSENFMDILWAYNTELDGIILENNWPLDHTNNTFDDIDLYLPYFSENFEDAFKNTPKWNLSLVNSSELYLFKHIKYGNNFANAFSKKTNNTPISSSSLWMNGRFAINRQNIDVSWTNLHRELIATAIGGISGSWLWSSPICGDTKNYDPETQASLCIKWYLAATYFPLLKIHSKDIPRHPLAFNGTHKAIITQALNRRLGLLPYFYTTLQEGPLLRPMFYQFPSSAALHDINSQFSVGENLLIVPNLQPFQSHVHIWLPPGTWYELWGGLKLEGSEGDPVTIATTEADFLTLIRGGSILIYQKEARLTAEETRLLIPFSAIIALECIKTNYTENCHASGKLYVTPEMTLFLEANEKNITITAEGNDFDPICDINTGTWAYDFEYFNVYGLYKEYNNYDNYREVRRFTDLCRLEYDSEIVIDLLQ</sequence>
<dbReference type="InterPro" id="IPR000322">
    <property type="entry name" value="Glyco_hydro_31_TIM"/>
</dbReference>
<dbReference type="Gene3D" id="2.60.40.1760">
    <property type="entry name" value="glycosyl hydrolase (family 31)"/>
    <property type="match status" value="1"/>
</dbReference>
<evidence type="ECO:0000256" key="2">
    <source>
        <dbReference type="RuleBase" id="RU361185"/>
    </source>
</evidence>
<dbReference type="InterPro" id="IPR013780">
    <property type="entry name" value="Glyco_hydro_b"/>
</dbReference>
<dbReference type="Pfam" id="PF01055">
    <property type="entry name" value="Glyco_hydro_31_2nd"/>
    <property type="match status" value="1"/>
</dbReference>
<dbReference type="SUPFAM" id="SSF51445">
    <property type="entry name" value="(Trans)glycosidases"/>
    <property type="match status" value="1"/>
</dbReference>
<dbReference type="PANTHER" id="PTHR22762:SF167">
    <property type="entry name" value="LYSOSOMAL ALPHA-GLUCOSIDASE-LIKE PROTEIN"/>
    <property type="match status" value="1"/>
</dbReference>
<dbReference type="Gene3D" id="2.60.40.1180">
    <property type="entry name" value="Golgi alpha-mannosidase II"/>
    <property type="match status" value="1"/>
</dbReference>
<dbReference type="InterPro" id="IPR048395">
    <property type="entry name" value="Glyco_hydro_31_C"/>
</dbReference>
<evidence type="ECO:0000256" key="3">
    <source>
        <dbReference type="SAM" id="Phobius"/>
    </source>
</evidence>
<feature type="domain" description="Glycoside hydrolase family 31 TIM barrel" evidence="4">
    <location>
        <begin position="327"/>
        <end position="679"/>
    </location>
</feature>
<reference evidence="7" key="1">
    <citation type="submission" date="2025-08" db="UniProtKB">
        <authorList>
            <consortium name="RefSeq"/>
        </authorList>
    </citation>
    <scope>IDENTIFICATION</scope>
    <source>
        <tissue evidence="7">Whole body</tissue>
    </source>
</reference>
<dbReference type="PANTHER" id="PTHR22762">
    <property type="entry name" value="ALPHA-GLUCOSIDASE"/>
    <property type="match status" value="1"/>
</dbReference>
<keyword evidence="2" id="KW-0326">Glycosidase</keyword>
<comment type="similarity">
    <text evidence="1 2">Belongs to the glycosyl hydrolase 31 family.</text>
</comment>
<evidence type="ECO:0000313" key="6">
    <source>
        <dbReference type="Proteomes" id="UP001652626"/>
    </source>
</evidence>
<dbReference type="CDD" id="cd00111">
    <property type="entry name" value="Trefoil"/>
    <property type="match status" value="1"/>
</dbReference>
<gene>
    <name evidence="7" type="primary">LOC113398716</name>
</gene>
<keyword evidence="2" id="KW-0378">Hydrolase</keyword>
<name>A0ABM4ANZ4_VANTA</name>
<dbReference type="SUPFAM" id="SSF51011">
    <property type="entry name" value="Glycosyl hydrolase domain"/>
    <property type="match status" value="1"/>
</dbReference>
<dbReference type="Pfam" id="PF21365">
    <property type="entry name" value="Glyco_hydro_31_3rd"/>
    <property type="match status" value="1"/>
</dbReference>
<dbReference type="CDD" id="cd14752">
    <property type="entry name" value="GH31_N"/>
    <property type="match status" value="1"/>
</dbReference>
<keyword evidence="3" id="KW-1133">Transmembrane helix</keyword>
<proteinExistence type="inferred from homology"/>
<keyword evidence="6" id="KW-1185">Reference proteome</keyword>
<evidence type="ECO:0000256" key="1">
    <source>
        <dbReference type="ARBA" id="ARBA00007806"/>
    </source>
</evidence>
<feature type="transmembrane region" description="Helical" evidence="3">
    <location>
        <begin position="41"/>
        <end position="60"/>
    </location>
</feature>
<evidence type="ECO:0000259" key="4">
    <source>
        <dbReference type="Pfam" id="PF01055"/>
    </source>
</evidence>
<keyword evidence="3" id="KW-0812">Transmembrane</keyword>
<evidence type="ECO:0000313" key="7">
    <source>
        <dbReference type="RefSeq" id="XP_064073003.1"/>
    </source>
</evidence>
<dbReference type="GeneID" id="113398716"/>
<protein>
    <submittedName>
        <fullName evidence="7">Sucrase-isomaltase, intestinal-like</fullName>
    </submittedName>
</protein>
<organism evidence="6 7">
    <name type="scientific">Vanessa tameamea</name>
    <name type="common">Kamehameha butterfly</name>
    <dbReference type="NCBI Taxonomy" id="334116"/>
    <lineage>
        <taxon>Eukaryota</taxon>
        <taxon>Metazoa</taxon>
        <taxon>Ecdysozoa</taxon>
        <taxon>Arthropoda</taxon>
        <taxon>Hexapoda</taxon>
        <taxon>Insecta</taxon>
        <taxon>Pterygota</taxon>
        <taxon>Neoptera</taxon>
        <taxon>Endopterygota</taxon>
        <taxon>Lepidoptera</taxon>
        <taxon>Glossata</taxon>
        <taxon>Ditrysia</taxon>
        <taxon>Papilionoidea</taxon>
        <taxon>Nymphalidae</taxon>
        <taxon>Nymphalinae</taxon>
        <taxon>Vanessa</taxon>
    </lineage>
</organism>
<keyword evidence="3" id="KW-0472">Membrane</keyword>
<dbReference type="Gene3D" id="3.20.20.80">
    <property type="entry name" value="Glycosidases"/>
    <property type="match status" value="1"/>
</dbReference>
<accession>A0ABM4ANZ4</accession>
<dbReference type="RefSeq" id="XP_064073003.1">
    <property type="nucleotide sequence ID" value="XM_064216933.1"/>
</dbReference>
<dbReference type="InterPro" id="IPR000519">
    <property type="entry name" value="P_trefoil_dom"/>
</dbReference>
<feature type="domain" description="Glycosyl hydrolase family 31 C-terminal" evidence="5">
    <location>
        <begin position="685"/>
        <end position="771"/>
    </location>
</feature>
<dbReference type="Proteomes" id="UP001652626">
    <property type="component" value="Chromosome 14"/>
</dbReference>